<gene>
    <name evidence="8" type="ORF">EV194_1156</name>
</gene>
<dbReference type="SUPFAM" id="SSF50156">
    <property type="entry name" value="PDZ domain-like"/>
    <property type="match status" value="1"/>
</dbReference>
<evidence type="ECO:0000259" key="7">
    <source>
        <dbReference type="PROSITE" id="PS50106"/>
    </source>
</evidence>
<dbReference type="InterPro" id="IPR005151">
    <property type="entry name" value="Tail-specific_protease"/>
</dbReference>
<dbReference type="Gene3D" id="2.30.42.10">
    <property type="match status" value="1"/>
</dbReference>
<feature type="domain" description="PDZ" evidence="7">
    <location>
        <begin position="71"/>
        <end position="142"/>
    </location>
</feature>
<dbReference type="GO" id="GO:0030288">
    <property type="term" value="C:outer membrane-bounded periplasmic space"/>
    <property type="evidence" value="ECO:0007669"/>
    <property type="project" value="TreeGrafter"/>
</dbReference>
<dbReference type="GO" id="GO:0004175">
    <property type="term" value="F:endopeptidase activity"/>
    <property type="evidence" value="ECO:0007669"/>
    <property type="project" value="TreeGrafter"/>
</dbReference>
<evidence type="ECO:0000313" key="9">
    <source>
        <dbReference type="Proteomes" id="UP000295221"/>
    </source>
</evidence>
<dbReference type="PROSITE" id="PS50106">
    <property type="entry name" value="PDZ"/>
    <property type="match status" value="1"/>
</dbReference>
<name>A0A4R2GCZ8_9BACT</name>
<dbReference type="SUPFAM" id="SSF52096">
    <property type="entry name" value="ClpP/crotonase"/>
    <property type="match status" value="1"/>
</dbReference>
<dbReference type="SMART" id="SM00228">
    <property type="entry name" value="PDZ"/>
    <property type="match status" value="1"/>
</dbReference>
<protein>
    <submittedName>
        <fullName evidence="8">Carboxyl-terminal processing protease</fullName>
    </submittedName>
</protein>
<dbReference type="GO" id="GO:0008236">
    <property type="term" value="F:serine-type peptidase activity"/>
    <property type="evidence" value="ECO:0007669"/>
    <property type="project" value="UniProtKB-KW"/>
</dbReference>
<keyword evidence="9" id="KW-1185">Reference proteome</keyword>
<feature type="signal peptide" evidence="6">
    <location>
        <begin position="1"/>
        <end position="20"/>
    </location>
</feature>
<reference evidence="8 9" key="1">
    <citation type="submission" date="2019-03" db="EMBL/GenBank/DDBJ databases">
        <title>Genomic Encyclopedia of Type Strains, Phase IV (KMG-IV): sequencing the most valuable type-strain genomes for metagenomic binning, comparative biology and taxonomic classification.</title>
        <authorList>
            <person name="Goeker M."/>
        </authorList>
    </citation>
    <scope>NUCLEOTIDE SEQUENCE [LARGE SCALE GENOMIC DNA]</scope>
    <source>
        <strain evidence="8 9">DSM 24179</strain>
    </source>
</reference>
<dbReference type="Gene3D" id="3.30.750.44">
    <property type="match status" value="1"/>
</dbReference>
<keyword evidence="3 5" id="KW-0378">Hydrolase</keyword>
<dbReference type="InterPro" id="IPR004447">
    <property type="entry name" value="Peptidase_S41A"/>
</dbReference>
<evidence type="ECO:0000256" key="3">
    <source>
        <dbReference type="ARBA" id="ARBA00022801"/>
    </source>
</evidence>
<dbReference type="InterPro" id="IPR036034">
    <property type="entry name" value="PDZ_sf"/>
</dbReference>
<dbReference type="CDD" id="cd07560">
    <property type="entry name" value="Peptidase_S41_CPP"/>
    <property type="match status" value="1"/>
</dbReference>
<dbReference type="GO" id="GO:0006508">
    <property type="term" value="P:proteolysis"/>
    <property type="evidence" value="ECO:0007669"/>
    <property type="project" value="UniProtKB-KW"/>
</dbReference>
<evidence type="ECO:0000256" key="5">
    <source>
        <dbReference type="RuleBase" id="RU004404"/>
    </source>
</evidence>
<dbReference type="CDD" id="cd06782">
    <property type="entry name" value="cpPDZ_CPP-like"/>
    <property type="match status" value="1"/>
</dbReference>
<dbReference type="InterPro" id="IPR001478">
    <property type="entry name" value="PDZ"/>
</dbReference>
<dbReference type="Pfam" id="PF17820">
    <property type="entry name" value="PDZ_6"/>
    <property type="match status" value="1"/>
</dbReference>
<keyword evidence="6" id="KW-0732">Signal</keyword>
<evidence type="ECO:0000313" key="8">
    <source>
        <dbReference type="EMBL" id="TCO05958.1"/>
    </source>
</evidence>
<dbReference type="PANTHER" id="PTHR32060">
    <property type="entry name" value="TAIL-SPECIFIC PROTEASE"/>
    <property type="match status" value="1"/>
</dbReference>
<proteinExistence type="inferred from homology"/>
<dbReference type="PANTHER" id="PTHR32060:SF30">
    <property type="entry name" value="CARBOXY-TERMINAL PROCESSING PROTEASE CTPA"/>
    <property type="match status" value="1"/>
</dbReference>
<dbReference type="SMART" id="SM00245">
    <property type="entry name" value="TSPc"/>
    <property type="match status" value="1"/>
</dbReference>
<comment type="caution">
    <text evidence="8">The sequence shown here is derived from an EMBL/GenBank/DDBJ whole genome shotgun (WGS) entry which is preliminary data.</text>
</comment>
<dbReference type="EMBL" id="SLWK01000015">
    <property type="protein sequence ID" value="TCO05958.1"/>
    <property type="molecule type" value="Genomic_DNA"/>
</dbReference>
<keyword evidence="4 5" id="KW-0720">Serine protease</keyword>
<dbReference type="GO" id="GO:0007165">
    <property type="term" value="P:signal transduction"/>
    <property type="evidence" value="ECO:0007669"/>
    <property type="project" value="TreeGrafter"/>
</dbReference>
<dbReference type="FunFam" id="2.30.42.10:FF:000063">
    <property type="entry name" value="Peptidase, S41 family"/>
    <property type="match status" value="1"/>
</dbReference>
<dbReference type="Pfam" id="PF03572">
    <property type="entry name" value="Peptidase_S41"/>
    <property type="match status" value="1"/>
</dbReference>
<keyword evidence="2 5" id="KW-0645">Protease</keyword>
<dbReference type="InterPro" id="IPR041489">
    <property type="entry name" value="PDZ_6"/>
</dbReference>
<evidence type="ECO:0000256" key="1">
    <source>
        <dbReference type="ARBA" id="ARBA00009179"/>
    </source>
</evidence>
<dbReference type="Gene3D" id="3.90.226.10">
    <property type="entry name" value="2-enoyl-CoA Hydratase, Chain A, domain 1"/>
    <property type="match status" value="1"/>
</dbReference>
<dbReference type="NCBIfam" id="TIGR00225">
    <property type="entry name" value="prc"/>
    <property type="match status" value="1"/>
</dbReference>
<dbReference type="Proteomes" id="UP000295221">
    <property type="component" value="Unassembled WGS sequence"/>
</dbReference>
<evidence type="ECO:0000256" key="4">
    <source>
        <dbReference type="ARBA" id="ARBA00022825"/>
    </source>
</evidence>
<evidence type="ECO:0000256" key="2">
    <source>
        <dbReference type="ARBA" id="ARBA00022670"/>
    </source>
</evidence>
<accession>A0A4R2GCZ8</accession>
<dbReference type="InterPro" id="IPR029045">
    <property type="entry name" value="ClpP/crotonase-like_dom_sf"/>
</dbReference>
<feature type="chain" id="PRO_5020819468" evidence="6">
    <location>
        <begin position="21"/>
        <end position="525"/>
    </location>
</feature>
<organism evidence="8 9">
    <name type="scientific">Natronoflexus pectinivorans</name>
    <dbReference type="NCBI Taxonomy" id="682526"/>
    <lineage>
        <taxon>Bacteria</taxon>
        <taxon>Pseudomonadati</taxon>
        <taxon>Bacteroidota</taxon>
        <taxon>Bacteroidia</taxon>
        <taxon>Marinilabiliales</taxon>
        <taxon>Marinilabiliaceae</taxon>
        <taxon>Natronoflexus</taxon>
    </lineage>
</organism>
<dbReference type="RefSeq" id="WP_243699424.1">
    <property type="nucleotide sequence ID" value="NZ_SLWK01000015.1"/>
</dbReference>
<sequence length="525" mass="58773">MKFRLLFIFLLPLTLLTAQRNDPAFNNIQIAWQLITNFYVDTVDSDALAREAIESMLRKLDPHSVLIPADEVKAMNEPLDGNFEGVGIEFSIMNDTLVVITPIVGGPSEEVGIRSGDRIVAIDGKNVASIGLQNSDVFSMLRGQKGTRVTVSIYRKGTPGILEFTVTRDRIPIYSLDASYMATPETGYIKLSRFAATTHEEFTKALRELKQQGMQNLILDLRGNGGGYLKAALDIADEFLDANKMLLYTEGNSVPRREHNSSRGGLWRKGELLIMIDEGSASASEIVAGAVQDWDRGVVIGRRSFGKGLVQRPFSLPDGSEIRLTIANYYTPSGRSIQKPFNNGVKEYRSEIGLRHLNGELTNGDSIQFEGEEVYRTLVSGRVVYGGGGIIPDLFVPLDTTMYSDYYRRIVASGTLNRVTMEYMDNNRRRFNDKFPDFHKFNETFVIPDELISKLIEEGENAGISHDSEGMDVSGQLIRTQIKALIARDLWGTSEYYRVLNPLISVYHKAIKLIENRDLFVELLN</sequence>
<evidence type="ECO:0000256" key="6">
    <source>
        <dbReference type="SAM" id="SignalP"/>
    </source>
</evidence>
<comment type="similarity">
    <text evidence="1 5">Belongs to the peptidase S41A family.</text>
</comment>
<dbReference type="AlphaFoldDB" id="A0A4R2GCZ8"/>